<dbReference type="Proteomes" id="UP001234297">
    <property type="component" value="Chromosome 4"/>
</dbReference>
<accession>A0ACC2K7W0</accession>
<name>A0ACC2K7W0_PERAE</name>
<gene>
    <name evidence="1" type="ORF">MRB53_013351</name>
</gene>
<dbReference type="EMBL" id="CM056812">
    <property type="protein sequence ID" value="KAJ8617165.1"/>
    <property type="molecule type" value="Genomic_DNA"/>
</dbReference>
<evidence type="ECO:0000313" key="2">
    <source>
        <dbReference type="Proteomes" id="UP001234297"/>
    </source>
</evidence>
<proteinExistence type="predicted"/>
<sequence>MYAMREAQLDFTWGRHEATRGRRHYNECLIDATLLPNTSTYDFIIVGGGTAGCPLAATLSQHFKVLVLESGGNNQDYPQTATQDGFPQIVTDASSGVANSPAQSFTSLDGVGNIRGRVLGGGSSVNCGFYSRAQPAFFEAGAAAGIVWDMGLVNASYEWVEKKVVHRPELDSWQTAIGGALLEANVRPFNGFSVEHLEGTKISGTTFGPDGRRHSAAELLGYAKLTNLVVALRATVEKILLDFHPGGLKKPFAKGVMYRDSLERPHYAFLRGQGEVILSAGALGSPHLLLLSGIGPPNLLHPWHIPLAVSHPFVGQFLADNPQAGVAIISPFRLPTYLSKVVGISNSSSFYIEASTKNTPHHPQISAASPSLNHTIAELFEKVAGPVSTGSLWLASADVQDNPVVRFNYFASPVDMGRCIEGMRTMAKVLKSPKLEGFKFPGALGGMEFRYVGPEMVRDEEDDLQLEGLCWQSLSTFWHYHGGCLVGKVVDSKYRVIGVDSLRVVDGSTFAVSPGTNPQATVMMLGRYVGYQLTKEKWMPNRFAAGKKR</sequence>
<keyword evidence="2" id="KW-1185">Reference proteome</keyword>
<organism evidence="1 2">
    <name type="scientific">Persea americana</name>
    <name type="common">Avocado</name>
    <dbReference type="NCBI Taxonomy" id="3435"/>
    <lineage>
        <taxon>Eukaryota</taxon>
        <taxon>Viridiplantae</taxon>
        <taxon>Streptophyta</taxon>
        <taxon>Embryophyta</taxon>
        <taxon>Tracheophyta</taxon>
        <taxon>Spermatophyta</taxon>
        <taxon>Magnoliopsida</taxon>
        <taxon>Magnoliidae</taxon>
        <taxon>Laurales</taxon>
        <taxon>Lauraceae</taxon>
        <taxon>Persea</taxon>
    </lineage>
</organism>
<comment type="caution">
    <text evidence="1">The sequence shown here is derived from an EMBL/GenBank/DDBJ whole genome shotgun (WGS) entry which is preliminary data.</text>
</comment>
<protein>
    <submittedName>
        <fullName evidence="1">Uncharacterized protein</fullName>
    </submittedName>
</protein>
<evidence type="ECO:0000313" key="1">
    <source>
        <dbReference type="EMBL" id="KAJ8617165.1"/>
    </source>
</evidence>
<reference evidence="1 2" key="1">
    <citation type="journal article" date="2022" name="Hortic Res">
        <title>A haplotype resolved chromosomal level avocado genome allows analysis of novel avocado genes.</title>
        <authorList>
            <person name="Nath O."/>
            <person name="Fletcher S.J."/>
            <person name="Hayward A."/>
            <person name="Shaw L.M."/>
            <person name="Masouleh A.K."/>
            <person name="Furtado A."/>
            <person name="Henry R.J."/>
            <person name="Mitter N."/>
        </authorList>
    </citation>
    <scope>NUCLEOTIDE SEQUENCE [LARGE SCALE GENOMIC DNA]</scope>
    <source>
        <strain evidence="2">cv. Hass</strain>
    </source>
</reference>